<protein>
    <submittedName>
        <fullName evidence="2">Uncharacterized protein</fullName>
    </submittedName>
</protein>
<feature type="compositionally biased region" description="Basic and acidic residues" evidence="1">
    <location>
        <begin position="124"/>
        <end position="138"/>
    </location>
</feature>
<sequence>MMTDAGKVNAVAHSNDTILTDVNNGQDIDGVVNPTIVGLVLAVNEVSSEDVESVLPLAVISTRAGTDNTSIITSSPGRVEVSFAGVMLVDESLSGHGGDFVTAGKRPPRRPLGRGNSQTSIDGKNGEYRPRVSEEEGF</sequence>
<keyword evidence="3" id="KW-1185">Reference proteome</keyword>
<evidence type="ECO:0000256" key="1">
    <source>
        <dbReference type="SAM" id="MobiDB-lite"/>
    </source>
</evidence>
<dbReference type="EMBL" id="JAMYWD010000012">
    <property type="protein sequence ID" value="KAJ4950644.1"/>
    <property type="molecule type" value="Genomic_DNA"/>
</dbReference>
<feature type="region of interest" description="Disordered" evidence="1">
    <location>
        <begin position="93"/>
        <end position="138"/>
    </location>
</feature>
<name>A0A9Q0JRY8_9MAGN</name>
<evidence type="ECO:0000313" key="3">
    <source>
        <dbReference type="Proteomes" id="UP001141806"/>
    </source>
</evidence>
<evidence type="ECO:0000313" key="2">
    <source>
        <dbReference type="EMBL" id="KAJ4950644.1"/>
    </source>
</evidence>
<reference evidence="2" key="1">
    <citation type="journal article" date="2023" name="Plant J.">
        <title>The genome of the king protea, Protea cynaroides.</title>
        <authorList>
            <person name="Chang J."/>
            <person name="Duong T.A."/>
            <person name="Schoeman C."/>
            <person name="Ma X."/>
            <person name="Roodt D."/>
            <person name="Barker N."/>
            <person name="Li Z."/>
            <person name="Van de Peer Y."/>
            <person name="Mizrachi E."/>
        </authorList>
    </citation>
    <scope>NUCLEOTIDE SEQUENCE</scope>
    <source>
        <tissue evidence="2">Young leaves</tissue>
    </source>
</reference>
<dbReference type="Proteomes" id="UP001141806">
    <property type="component" value="Unassembled WGS sequence"/>
</dbReference>
<dbReference type="AlphaFoldDB" id="A0A9Q0JRY8"/>
<proteinExistence type="predicted"/>
<gene>
    <name evidence="2" type="ORF">NE237_027476</name>
</gene>
<organism evidence="2 3">
    <name type="scientific">Protea cynaroides</name>
    <dbReference type="NCBI Taxonomy" id="273540"/>
    <lineage>
        <taxon>Eukaryota</taxon>
        <taxon>Viridiplantae</taxon>
        <taxon>Streptophyta</taxon>
        <taxon>Embryophyta</taxon>
        <taxon>Tracheophyta</taxon>
        <taxon>Spermatophyta</taxon>
        <taxon>Magnoliopsida</taxon>
        <taxon>Proteales</taxon>
        <taxon>Proteaceae</taxon>
        <taxon>Protea</taxon>
    </lineage>
</organism>
<accession>A0A9Q0JRY8</accession>
<comment type="caution">
    <text evidence="2">The sequence shown here is derived from an EMBL/GenBank/DDBJ whole genome shotgun (WGS) entry which is preliminary data.</text>
</comment>